<dbReference type="Proteomes" id="UP001500984">
    <property type="component" value="Unassembled WGS sequence"/>
</dbReference>
<dbReference type="Pfam" id="PF07681">
    <property type="entry name" value="DoxX"/>
    <property type="match status" value="1"/>
</dbReference>
<keyword evidence="3" id="KW-1133">Transmembrane helix</keyword>
<evidence type="ECO:0000313" key="6">
    <source>
        <dbReference type="Proteomes" id="UP001500984"/>
    </source>
</evidence>
<keyword evidence="4" id="KW-0472">Membrane</keyword>
<evidence type="ECO:0000256" key="3">
    <source>
        <dbReference type="ARBA" id="ARBA00022989"/>
    </source>
</evidence>
<keyword evidence="6" id="KW-1185">Reference proteome</keyword>
<keyword evidence="2" id="KW-0812">Transmembrane</keyword>
<evidence type="ECO:0000313" key="5">
    <source>
        <dbReference type="EMBL" id="GAA2088442.1"/>
    </source>
</evidence>
<proteinExistence type="predicted"/>
<gene>
    <name evidence="5" type="ORF">GCM10009823_03550</name>
</gene>
<dbReference type="InterPro" id="IPR032808">
    <property type="entry name" value="DoxX"/>
</dbReference>
<comment type="caution">
    <text evidence="5">The sequence shown here is derived from an EMBL/GenBank/DDBJ whole genome shotgun (WGS) entry which is preliminary data.</text>
</comment>
<organism evidence="5 6">
    <name type="scientific">Brevibacterium salitolerans</name>
    <dbReference type="NCBI Taxonomy" id="1403566"/>
    <lineage>
        <taxon>Bacteria</taxon>
        <taxon>Bacillati</taxon>
        <taxon>Actinomycetota</taxon>
        <taxon>Actinomycetes</taxon>
        <taxon>Micrococcales</taxon>
        <taxon>Brevibacteriaceae</taxon>
        <taxon>Brevibacterium</taxon>
    </lineage>
</organism>
<accession>A0ABN2WDH5</accession>
<evidence type="ECO:0000256" key="4">
    <source>
        <dbReference type="ARBA" id="ARBA00023136"/>
    </source>
</evidence>
<dbReference type="RefSeq" id="WP_344334655.1">
    <property type="nucleotide sequence ID" value="NZ_BAAAPZ010000002.1"/>
</dbReference>
<evidence type="ECO:0008006" key="7">
    <source>
        <dbReference type="Google" id="ProtNLM"/>
    </source>
</evidence>
<name>A0ABN2WDH5_9MICO</name>
<evidence type="ECO:0000256" key="2">
    <source>
        <dbReference type="ARBA" id="ARBA00022692"/>
    </source>
</evidence>
<sequence length="166" mass="17006">MSPVRLLARPLLAGAYIANGISRVRAPRGSQRSAEAVLAAASRVVELPVGPETLARSAGAAQVAAGALLAIGKLPRLSASVLVGTYLFDVVGTALSQDAAESKEDKAARRSDLLTRTSLLGGALLAAVDTAGRPGLAWRAQHAAEDLRKSIEKTSARAVDAVSSRS</sequence>
<dbReference type="EMBL" id="BAAAPZ010000002">
    <property type="protein sequence ID" value="GAA2088442.1"/>
    <property type="molecule type" value="Genomic_DNA"/>
</dbReference>
<protein>
    <recommendedName>
        <fullName evidence="7">DoxX family protein</fullName>
    </recommendedName>
</protein>
<evidence type="ECO:0000256" key="1">
    <source>
        <dbReference type="ARBA" id="ARBA00004141"/>
    </source>
</evidence>
<reference evidence="5 6" key="1">
    <citation type="journal article" date="2019" name="Int. J. Syst. Evol. Microbiol.">
        <title>The Global Catalogue of Microorganisms (GCM) 10K type strain sequencing project: providing services to taxonomists for standard genome sequencing and annotation.</title>
        <authorList>
            <consortium name="The Broad Institute Genomics Platform"/>
            <consortium name="The Broad Institute Genome Sequencing Center for Infectious Disease"/>
            <person name="Wu L."/>
            <person name="Ma J."/>
        </authorList>
    </citation>
    <scope>NUCLEOTIDE SEQUENCE [LARGE SCALE GENOMIC DNA]</scope>
    <source>
        <strain evidence="5 6">JCM 15900</strain>
    </source>
</reference>
<comment type="subcellular location">
    <subcellularLocation>
        <location evidence="1">Membrane</location>
        <topology evidence="1">Multi-pass membrane protein</topology>
    </subcellularLocation>
</comment>